<dbReference type="OrthoDB" id="9090824at2"/>
<dbReference type="EMBL" id="FNKP01000004">
    <property type="protein sequence ID" value="SDR55050.1"/>
    <property type="molecule type" value="Genomic_DNA"/>
</dbReference>
<organism evidence="1 2">
    <name type="scientific">Paraburkholderia fungorum</name>
    <dbReference type="NCBI Taxonomy" id="134537"/>
    <lineage>
        <taxon>Bacteria</taxon>
        <taxon>Pseudomonadati</taxon>
        <taxon>Pseudomonadota</taxon>
        <taxon>Betaproteobacteria</taxon>
        <taxon>Burkholderiales</taxon>
        <taxon>Burkholderiaceae</taxon>
        <taxon>Paraburkholderia</taxon>
    </lineage>
</organism>
<dbReference type="Proteomes" id="UP000183487">
    <property type="component" value="Unassembled WGS sequence"/>
</dbReference>
<accession>A0A1H1JZ44</accession>
<proteinExistence type="predicted"/>
<dbReference type="RefSeq" id="WP_074774497.1">
    <property type="nucleotide sequence ID" value="NZ_FNKP01000004.1"/>
</dbReference>
<gene>
    <name evidence="1" type="ORF">SAMN05443245_7578</name>
</gene>
<evidence type="ECO:0008006" key="3">
    <source>
        <dbReference type="Google" id="ProtNLM"/>
    </source>
</evidence>
<dbReference type="AlphaFoldDB" id="A0A1H1JZ44"/>
<sequence>MIRSGDVFGIPTAGGEAYFQYVKKVAPMGSLIRVLPGVFADAPAELESVVTVETNFWIFFPVGAAFSRGIVRKLGRYAIPDHSKNVPVFRAGVIDPTAGKVVDWWLWDGETEWRVGTITDEQRKLPVRGSWNDTMLITRIEEGWLPENDPR</sequence>
<name>A0A1H1JZ44_9BURK</name>
<evidence type="ECO:0000313" key="2">
    <source>
        <dbReference type="Proteomes" id="UP000183487"/>
    </source>
</evidence>
<reference evidence="2" key="1">
    <citation type="submission" date="2016-10" db="EMBL/GenBank/DDBJ databases">
        <authorList>
            <person name="Varghese N."/>
        </authorList>
    </citation>
    <scope>NUCLEOTIDE SEQUENCE [LARGE SCALE GENOMIC DNA]</scope>
    <source>
        <strain evidence="2">GAS106B</strain>
    </source>
</reference>
<protein>
    <recommendedName>
        <fullName evidence="3">Immunity protein 26</fullName>
    </recommendedName>
</protein>
<keyword evidence="2" id="KW-1185">Reference proteome</keyword>
<evidence type="ECO:0000313" key="1">
    <source>
        <dbReference type="EMBL" id="SDR55050.1"/>
    </source>
</evidence>